<sequence length="262" mass="30471">MFDLQDLENEDNFINNGRRNTLSISMWFLALEAFVNALCKVTGIIKNHKNIDEIIRKEISGRISFLIEELGYDSMKIKKTGIYGRVNEFRMFRNEIFHDRNSGEKIVFKKTLFSSTPNRSNQVDVFQSLQIFMEVASLFRHSIPGLDLMPNIALGNQSVLKFEKLDTVYSRFLAPFFLRVLIKRNLTTKLKLELTLYQLSSSTIFKIGEIVPIQKILQDQEYKIEKLKKTNLGEELYNLILESNESTIGMNFLTEEFSKLSK</sequence>
<organism evidence="1 2">
    <name type="scientific">Flavobacterium anhuiense</name>
    <dbReference type="NCBI Taxonomy" id="459526"/>
    <lineage>
        <taxon>Bacteria</taxon>
        <taxon>Pseudomonadati</taxon>
        <taxon>Bacteroidota</taxon>
        <taxon>Flavobacteriia</taxon>
        <taxon>Flavobacteriales</taxon>
        <taxon>Flavobacteriaceae</taxon>
        <taxon>Flavobacterium</taxon>
    </lineage>
</organism>
<reference evidence="1 2" key="1">
    <citation type="submission" date="2014-12" db="EMBL/GenBank/DDBJ databases">
        <title>Genome sequence of Flavobacterium anhuiense RCM74.</title>
        <authorList>
            <person name="Kim J.F."/>
            <person name="Song J.Y."/>
            <person name="Kwak M.-J."/>
            <person name="Lee S.-W."/>
        </authorList>
    </citation>
    <scope>NUCLEOTIDE SEQUENCE [LARGE SCALE GENOMIC DNA]</scope>
    <source>
        <strain evidence="1 2">RCM74</strain>
    </source>
</reference>
<dbReference type="EMBL" id="JUIV01000001">
    <property type="protein sequence ID" value="RYJ40738.1"/>
    <property type="molecule type" value="Genomic_DNA"/>
</dbReference>
<evidence type="ECO:0000313" key="1">
    <source>
        <dbReference type="EMBL" id="RYJ40738.1"/>
    </source>
</evidence>
<proteinExistence type="predicted"/>
<dbReference type="AlphaFoldDB" id="A0A444W4X0"/>
<protein>
    <submittedName>
        <fullName evidence="1">Uncharacterized protein</fullName>
    </submittedName>
</protein>
<name>A0A444W4X0_9FLAO</name>
<gene>
    <name evidence="1" type="ORF">NU08_0175</name>
</gene>
<accession>A0A444W4X0</accession>
<evidence type="ECO:0000313" key="2">
    <source>
        <dbReference type="Proteomes" id="UP000290433"/>
    </source>
</evidence>
<dbReference type="Proteomes" id="UP000290433">
    <property type="component" value="Unassembled WGS sequence"/>
</dbReference>
<comment type="caution">
    <text evidence="1">The sequence shown here is derived from an EMBL/GenBank/DDBJ whole genome shotgun (WGS) entry which is preliminary data.</text>
</comment>